<proteinExistence type="predicted"/>
<name>E6N414_CALS0</name>
<dbReference type="EMBL" id="AP011796">
    <property type="protein sequence ID" value="BAJ47033.1"/>
    <property type="molecule type" value="Genomic_DNA"/>
</dbReference>
<sequence>MLRSRYTVIGTLGTVEARYRLGDKTVDVEISVNPFKKISILVANELSGRLFTTMEIDGRIINNIPPWLEVDEPVRFHSPSLRLSMHLSPVDGCKMFIGREVLGKRLDWAGASYQLSDGVEKISYRVSFDWST</sequence>
<dbReference type="AlphaFoldDB" id="E6N414"/>
<evidence type="ECO:0000313" key="1">
    <source>
        <dbReference type="EMBL" id="BAJ47033.1"/>
    </source>
</evidence>
<protein>
    <submittedName>
        <fullName evidence="1">Uncharacterized protein</fullName>
    </submittedName>
</protein>
<dbReference type="Proteomes" id="UP000008120">
    <property type="component" value="Chromosome"/>
</dbReference>
<gene>
    <name evidence="1" type="ORF">HGMM_F55C09C29</name>
</gene>
<reference evidence="1 2" key="1">
    <citation type="journal article" date="2005" name="Environ. Microbiol.">
        <title>Genetic and functional properties of uncultivated thermophilic crenarchaeotes from a subsurface gold mine as revealed by analysis of genome fragments.</title>
        <authorList>
            <person name="Nunoura T."/>
            <person name="Hirayama H."/>
            <person name="Takami H."/>
            <person name="Oida H."/>
            <person name="Nishi S."/>
            <person name="Shimamura S."/>
            <person name="Suzuki Y."/>
            <person name="Inagaki F."/>
            <person name="Takai K."/>
            <person name="Nealson K.H."/>
            <person name="Horikoshi K."/>
        </authorList>
    </citation>
    <scope>NUCLEOTIDE SEQUENCE [LARGE SCALE GENOMIC DNA]</scope>
</reference>
<organism evidence="1 2">
    <name type="scientific">Caldiarchaeum subterraneum</name>
    <dbReference type="NCBI Taxonomy" id="311458"/>
    <lineage>
        <taxon>Archaea</taxon>
        <taxon>Nitrososphaerota</taxon>
        <taxon>Candidatus Caldarchaeales</taxon>
        <taxon>Candidatus Caldarchaeaceae</taxon>
        <taxon>Candidatus Caldarchaeum</taxon>
    </lineage>
</organism>
<evidence type="ECO:0000313" key="2">
    <source>
        <dbReference type="Proteomes" id="UP000008120"/>
    </source>
</evidence>
<reference evidence="1 2" key="2">
    <citation type="journal article" date="2011" name="Nucleic Acids Res.">
        <title>Insights into the evolution of Archaea and eukaryotic protein modifier systems revealed by the genome of a novel archaeal group.</title>
        <authorList>
            <person name="Nunoura T."/>
            <person name="Takaki Y."/>
            <person name="Kakuta J."/>
            <person name="Nishi S."/>
            <person name="Sugahara J."/>
            <person name="Kazama H."/>
            <person name="Chee G."/>
            <person name="Hattori M."/>
            <person name="Kanai A."/>
            <person name="Atomi H."/>
            <person name="Takai K."/>
            <person name="Takami H."/>
        </authorList>
    </citation>
    <scope>NUCLEOTIDE SEQUENCE [LARGE SCALE GENOMIC DNA]</scope>
</reference>
<accession>E6N414</accession>